<reference evidence="1" key="1">
    <citation type="journal article" date="2016" name="Mol. Biol. Evol.">
        <title>Comparative Genomics of Early-Diverging Mushroom-Forming Fungi Provides Insights into the Origins of Lignocellulose Decay Capabilities.</title>
        <authorList>
            <person name="Nagy L.G."/>
            <person name="Riley R."/>
            <person name="Tritt A."/>
            <person name="Adam C."/>
            <person name="Daum C."/>
            <person name="Floudas D."/>
            <person name="Sun H."/>
            <person name="Yadav J.S."/>
            <person name="Pangilinan J."/>
            <person name="Larsson K.H."/>
            <person name="Matsuura K."/>
            <person name="Barry K."/>
            <person name="Labutti K."/>
            <person name="Kuo R."/>
            <person name="Ohm R.A."/>
            <person name="Bhattacharya S.S."/>
            <person name="Shirouzu T."/>
            <person name="Yoshinaga Y."/>
            <person name="Martin F.M."/>
            <person name="Grigoriev I.V."/>
            <person name="Hibbett D.S."/>
        </authorList>
    </citation>
    <scope>NUCLEOTIDE SEQUENCE [LARGE SCALE GENOMIC DNA]</scope>
    <source>
        <strain evidence="1">CBS 109695</strain>
    </source>
</reference>
<dbReference type="AlphaFoldDB" id="A0A166MLY8"/>
<evidence type="ECO:0000313" key="1">
    <source>
        <dbReference type="EMBL" id="KZP24132.1"/>
    </source>
</evidence>
<name>A0A166MLY8_9AGAM</name>
<gene>
    <name evidence="1" type="ORF">FIBSPDRAFT_857578</name>
</gene>
<accession>A0A166MLY8</accession>
<sequence length="86" mass="9879">MSTLQLLPIRPTGRSTNYRIDQANFVLPIVDLKRAFVHRANAGYPIHILKLPEHYFEQGQSLASCTEPPVQVLQYTYARPSDLPEW</sequence>
<proteinExistence type="predicted"/>
<dbReference type="EMBL" id="KV417528">
    <property type="protein sequence ID" value="KZP24132.1"/>
    <property type="molecule type" value="Genomic_DNA"/>
</dbReference>
<protein>
    <submittedName>
        <fullName evidence="1">Uncharacterized protein</fullName>
    </submittedName>
</protein>
<organism evidence="1">
    <name type="scientific">Athelia psychrophila</name>
    <dbReference type="NCBI Taxonomy" id="1759441"/>
    <lineage>
        <taxon>Eukaryota</taxon>
        <taxon>Fungi</taxon>
        <taxon>Dikarya</taxon>
        <taxon>Basidiomycota</taxon>
        <taxon>Agaricomycotina</taxon>
        <taxon>Agaricomycetes</taxon>
        <taxon>Agaricomycetidae</taxon>
        <taxon>Atheliales</taxon>
        <taxon>Atheliaceae</taxon>
        <taxon>Athelia</taxon>
    </lineage>
</organism>